<accession>A0A2P5CFQ5</accession>
<dbReference type="Proteomes" id="UP000237000">
    <property type="component" value="Unassembled WGS sequence"/>
</dbReference>
<protein>
    <submittedName>
        <fullName evidence="1">Nucleotide-binding alpha-beta plait domain containing protein</fullName>
    </submittedName>
</protein>
<sequence length="97" mass="10434">MSFVLLQRGNLISTSTSARIAHPPPPPPAAALALAFPGTPPQVNVEGLSRGTDSQTLRELLTPHGHIVTIVIHSNSGGRFVCFRPRVEKSCHHHLCQ</sequence>
<evidence type="ECO:0000313" key="2">
    <source>
        <dbReference type="Proteomes" id="UP000237000"/>
    </source>
</evidence>
<dbReference type="SUPFAM" id="SSF54928">
    <property type="entry name" value="RNA-binding domain, RBD"/>
    <property type="match status" value="1"/>
</dbReference>
<organism evidence="1 2">
    <name type="scientific">Trema orientale</name>
    <name type="common">Charcoal tree</name>
    <name type="synonym">Celtis orientalis</name>
    <dbReference type="NCBI Taxonomy" id="63057"/>
    <lineage>
        <taxon>Eukaryota</taxon>
        <taxon>Viridiplantae</taxon>
        <taxon>Streptophyta</taxon>
        <taxon>Embryophyta</taxon>
        <taxon>Tracheophyta</taxon>
        <taxon>Spermatophyta</taxon>
        <taxon>Magnoliopsida</taxon>
        <taxon>eudicotyledons</taxon>
        <taxon>Gunneridae</taxon>
        <taxon>Pentapetalae</taxon>
        <taxon>rosids</taxon>
        <taxon>fabids</taxon>
        <taxon>Rosales</taxon>
        <taxon>Cannabaceae</taxon>
        <taxon>Trema</taxon>
    </lineage>
</organism>
<dbReference type="InParanoid" id="A0A2P5CFQ5"/>
<reference evidence="2" key="1">
    <citation type="submission" date="2016-06" db="EMBL/GenBank/DDBJ databases">
        <title>Parallel loss of symbiosis genes in relatives of nitrogen-fixing non-legume Parasponia.</title>
        <authorList>
            <person name="Van Velzen R."/>
            <person name="Holmer R."/>
            <person name="Bu F."/>
            <person name="Rutten L."/>
            <person name="Van Zeijl A."/>
            <person name="Liu W."/>
            <person name="Santuari L."/>
            <person name="Cao Q."/>
            <person name="Sharma T."/>
            <person name="Shen D."/>
            <person name="Roswanjaya Y."/>
            <person name="Wardhani T."/>
            <person name="Kalhor M.S."/>
            <person name="Jansen J."/>
            <person name="Van den Hoogen J."/>
            <person name="Gungor B."/>
            <person name="Hartog M."/>
            <person name="Hontelez J."/>
            <person name="Verver J."/>
            <person name="Yang W.-C."/>
            <person name="Schijlen E."/>
            <person name="Repin R."/>
            <person name="Schilthuizen M."/>
            <person name="Schranz E."/>
            <person name="Heidstra R."/>
            <person name="Miyata K."/>
            <person name="Fedorova E."/>
            <person name="Kohlen W."/>
            <person name="Bisseling T."/>
            <person name="Smit S."/>
            <person name="Geurts R."/>
        </authorList>
    </citation>
    <scope>NUCLEOTIDE SEQUENCE [LARGE SCALE GENOMIC DNA]</scope>
    <source>
        <strain evidence="2">cv. RG33-2</strain>
    </source>
</reference>
<dbReference type="InterPro" id="IPR035979">
    <property type="entry name" value="RBD_domain_sf"/>
</dbReference>
<proteinExistence type="predicted"/>
<evidence type="ECO:0000313" key="1">
    <source>
        <dbReference type="EMBL" id="PON59867.1"/>
    </source>
</evidence>
<comment type="caution">
    <text evidence="1">The sequence shown here is derived from an EMBL/GenBank/DDBJ whole genome shotgun (WGS) entry which is preliminary data.</text>
</comment>
<dbReference type="CDD" id="cd00590">
    <property type="entry name" value="RRM_SF"/>
    <property type="match status" value="1"/>
</dbReference>
<dbReference type="EMBL" id="JXTC01000370">
    <property type="protein sequence ID" value="PON59867.1"/>
    <property type="molecule type" value="Genomic_DNA"/>
</dbReference>
<name>A0A2P5CFQ5_TREOI</name>
<gene>
    <name evidence="1" type="ORF">TorRG33x02_286690</name>
</gene>
<dbReference type="GO" id="GO:0003676">
    <property type="term" value="F:nucleic acid binding"/>
    <property type="evidence" value="ECO:0007669"/>
    <property type="project" value="InterPro"/>
</dbReference>
<keyword evidence="2" id="KW-1185">Reference proteome</keyword>
<dbReference type="AlphaFoldDB" id="A0A2P5CFQ5"/>